<feature type="domain" description="RNase H type-1" evidence="1">
    <location>
        <begin position="3"/>
        <end position="63"/>
    </location>
</feature>
<dbReference type="Pfam" id="PF13456">
    <property type="entry name" value="RVT_3"/>
    <property type="match status" value="1"/>
</dbReference>
<dbReference type="AlphaFoldDB" id="A0A5B6VDV4"/>
<dbReference type="PANTHER" id="PTHR47074:SF61">
    <property type="entry name" value="RNASE H TYPE-1 DOMAIN-CONTAINING PROTEIN"/>
    <property type="match status" value="1"/>
</dbReference>
<dbReference type="GO" id="GO:0004523">
    <property type="term" value="F:RNA-DNA hybrid ribonuclease activity"/>
    <property type="evidence" value="ECO:0007669"/>
    <property type="project" value="InterPro"/>
</dbReference>
<evidence type="ECO:0000259" key="1">
    <source>
        <dbReference type="Pfam" id="PF13456"/>
    </source>
</evidence>
<organism evidence="2 3">
    <name type="scientific">Gossypium australe</name>
    <dbReference type="NCBI Taxonomy" id="47621"/>
    <lineage>
        <taxon>Eukaryota</taxon>
        <taxon>Viridiplantae</taxon>
        <taxon>Streptophyta</taxon>
        <taxon>Embryophyta</taxon>
        <taxon>Tracheophyta</taxon>
        <taxon>Spermatophyta</taxon>
        <taxon>Magnoliopsida</taxon>
        <taxon>eudicotyledons</taxon>
        <taxon>Gunneridae</taxon>
        <taxon>Pentapetalae</taxon>
        <taxon>rosids</taxon>
        <taxon>malvids</taxon>
        <taxon>Malvales</taxon>
        <taxon>Malvaceae</taxon>
        <taxon>Malvoideae</taxon>
        <taxon>Gossypium</taxon>
    </lineage>
</organism>
<evidence type="ECO:0000313" key="2">
    <source>
        <dbReference type="EMBL" id="KAA3467358.1"/>
    </source>
</evidence>
<dbReference type="OrthoDB" id="997669at2759"/>
<comment type="caution">
    <text evidence="2">The sequence shown here is derived from an EMBL/GenBank/DDBJ whole genome shotgun (WGS) entry which is preliminary data.</text>
</comment>
<gene>
    <name evidence="2" type="ORF">EPI10_002379</name>
</gene>
<reference evidence="2" key="1">
    <citation type="submission" date="2019-08" db="EMBL/GenBank/DDBJ databases">
        <authorList>
            <person name="Liu F."/>
        </authorList>
    </citation>
    <scope>NUCLEOTIDE SEQUENCE [LARGE SCALE GENOMIC DNA]</scope>
    <source>
        <strain evidence="2">PA1801</strain>
        <tissue evidence="2">Leaf</tissue>
    </source>
</reference>
<sequence>MDFRRLVVEGDSLSVIKSIKKKDEDRPVLRPITQNIRQMGLRFDEISYLHVRWSANGVAHTLALEGRRKSFSGRWVSGLPVSVQRLASRERSEGSASTAFEQGIVRLFIKDL</sequence>
<dbReference type="EMBL" id="SMMG02000007">
    <property type="protein sequence ID" value="KAA3467358.1"/>
    <property type="molecule type" value="Genomic_DNA"/>
</dbReference>
<dbReference type="InterPro" id="IPR052929">
    <property type="entry name" value="RNase_H-like_EbsB-rel"/>
</dbReference>
<dbReference type="GO" id="GO:0003676">
    <property type="term" value="F:nucleic acid binding"/>
    <property type="evidence" value="ECO:0007669"/>
    <property type="project" value="InterPro"/>
</dbReference>
<dbReference type="InterPro" id="IPR036397">
    <property type="entry name" value="RNaseH_sf"/>
</dbReference>
<proteinExistence type="predicted"/>
<dbReference type="PANTHER" id="PTHR47074">
    <property type="entry name" value="BNAC02G40300D PROTEIN"/>
    <property type="match status" value="1"/>
</dbReference>
<name>A0A5B6VDV4_9ROSI</name>
<dbReference type="InterPro" id="IPR002156">
    <property type="entry name" value="RNaseH_domain"/>
</dbReference>
<dbReference type="Proteomes" id="UP000325315">
    <property type="component" value="Unassembled WGS sequence"/>
</dbReference>
<keyword evidence="3" id="KW-1185">Reference proteome</keyword>
<dbReference type="Gene3D" id="3.30.420.10">
    <property type="entry name" value="Ribonuclease H-like superfamily/Ribonuclease H"/>
    <property type="match status" value="1"/>
</dbReference>
<protein>
    <recommendedName>
        <fullName evidence="1">RNase H type-1 domain-containing protein</fullName>
    </recommendedName>
</protein>
<evidence type="ECO:0000313" key="3">
    <source>
        <dbReference type="Proteomes" id="UP000325315"/>
    </source>
</evidence>
<accession>A0A5B6VDV4</accession>